<accession>A0A1J5QYP3</accession>
<proteinExistence type="predicted"/>
<evidence type="ECO:0000256" key="5">
    <source>
        <dbReference type="ARBA" id="ARBA00022692"/>
    </source>
</evidence>
<dbReference type="AlphaFoldDB" id="A0A1J5QYP3"/>
<comment type="subcellular location">
    <subcellularLocation>
        <location evidence="1">Cell inner membrane</location>
        <topology evidence="1">Single-pass membrane protein</topology>
    </subcellularLocation>
</comment>
<dbReference type="InterPro" id="IPR045584">
    <property type="entry name" value="Pilin-like"/>
</dbReference>
<evidence type="ECO:0000256" key="4">
    <source>
        <dbReference type="ARBA" id="ARBA00022519"/>
    </source>
</evidence>
<keyword evidence="3" id="KW-0488">Methylation</keyword>
<dbReference type="GO" id="GO:0005886">
    <property type="term" value="C:plasma membrane"/>
    <property type="evidence" value="ECO:0007669"/>
    <property type="project" value="UniProtKB-SubCell"/>
</dbReference>
<comment type="caution">
    <text evidence="8">The sequence shown here is derived from an EMBL/GenBank/DDBJ whole genome shotgun (WGS) entry which is preliminary data.</text>
</comment>
<evidence type="ECO:0000256" key="1">
    <source>
        <dbReference type="ARBA" id="ARBA00004377"/>
    </source>
</evidence>
<dbReference type="PROSITE" id="PS00409">
    <property type="entry name" value="PROKAR_NTER_METHYL"/>
    <property type="match status" value="1"/>
</dbReference>
<keyword evidence="4" id="KW-0997">Cell inner membrane</keyword>
<keyword evidence="2" id="KW-1003">Cell membrane</keyword>
<keyword evidence="5" id="KW-0812">Transmembrane</keyword>
<dbReference type="GO" id="GO:0015628">
    <property type="term" value="P:protein secretion by the type II secretion system"/>
    <property type="evidence" value="ECO:0007669"/>
    <property type="project" value="TreeGrafter"/>
</dbReference>
<keyword evidence="6" id="KW-1133">Transmembrane helix</keyword>
<dbReference type="InterPro" id="IPR051621">
    <property type="entry name" value="T2SS_protein_J"/>
</dbReference>
<dbReference type="PANTHER" id="PTHR39583:SF2">
    <property type="entry name" value="TYPE II SECRETION SYSTEM PROTEIN J"/>
    <property type="match status" value="1"/>
</dbReference>
<dbReference type="Pfam" id="PF07963">
    <property type="entry name" value="N_methyl"/>
    <property type="match status" value="1"/>
</dbReference>
<protein>
    <submittedName>
        <fullName evidence="8">Pseudopilin GspJ</fullName>
    </submittedName>
</protein>
<evidence type="ECO:0000256" key="3">
    <source>
        <dbReference type="ARBA" id="ARBA00022481"/>
    </source>
</evidence>
<dbReference type="PANTHER" id="PTHR39583">
    <property type="entry name" value="TYPE II SECRETION SYSTEM PROTEIN J-RELATED"/>
    <property type="match status" value="1"/>
</dbReference>
<evidence type="ECO:0000313" key="8">
    <source>
        <dbReference type="EMBL" id="OIQ88822.1"/>
    </source>
</evidence>
<dbReference type="InterPro" id="IPR012902">
    <property type="entry name" value="N_methyl_site"/>
</dbReference>
<evidence type="ECO:0000256" key="2">
    <source>
        <dbReference type="ARBA" id="ARBA00022475"/>
    </source>
</evidence>
<evidence type="ECO:0000256" key="7">
    <source>
        <dbReference type="ARBA" id="ARBA00023136"/>
    </source>
</evidence>
<dbReference type="NCBIfam" id="TIGR02532">
    <property type="entry name" value="IV_pilin_GFxxxE"/>
    <property type="match status" value="1"/>
</dbReference>
<dbReference type="SUPFAM" id="SSF54523">
    <property type="entry name" value="Pili subunits"/>
    <property type="match status" value="1"/>
</dbReference>
<name>A0A1J5QYP3_9ZZZZ</name>
<organism evidence="8">
    <name type="scientific">mine drainage metagenome</name>
    <dbReference type="NCBI Taxonomy" id="410659"/>
    <lineage>
        <taxon>unclassified sequences</taxon>
        <taxon>metagenomes</taxon>
        <taxon>ecological metagenomes</taxon>
    </lineage>
</organism>
<dbReference type="EMBL" id="MLJW01000356">
    <property type="protein sequence ID" value="OIQ88822.1"/>
    <property type="molecule type" value="Genomic_DNA"/>
</dbReference>
<gene>
    <name evidence="8" type="ORF">GALL_292950</name>
</gene>
<sequence length="224" mass="23550">MKRRSAGFTLLELLVAAMVLAVMAALSWRGLDGVARGRDAVRASSAASAQLALCMQQLRADVDNAHDSGRDLPAVSVAANGDLLIVRRAPGSVVTLDGRPPRDAGLLQVVRWGLRDGVWKRWASTPLGQRGALLAAMRQPGTVGLPMLDGISSARFLVFRYAGSGLLQQSGAWVNPYSAADTAASSPAQQAALRTPAGLRVTLKCAGGALRGTIVRAFLLENRQ</sequence>
<evidence type="ECO:0000256" key="6">
    <source>
        <dbReference type="ARBA" id="ARBA00022989"/>
    </source>
</evidence>
<keyword evidence="7" id="KW-0472">Membrane</keyword>
<reference evidence="8" key="1">
    <citation type="submission" date="2016-10" db="EMBL/GenBank/DDBJ databases">
        <title>Sequence of Gallionella enrichment culture.</title>
        <authorList>
            <person name="Poehlein A."/>
            <person name="Muehling M."/>
            <person name="Daniel R."/>
        </authorList>
    </citation>
    <scope>NUCLEOTIDE SEQUENCE</scope>
</reference>